<dbReference type="SUPFAM" id="SSF54897">
    <property type="entry name" value="Protease propeptides/inhibitors"/>
    <property type="match status" value="1"/>
</dbReference>
<reference evidence="2" key="1">
    <citation type="submission" date="2014-01" db="EMBL/GenBank/DDBJ databases">
        <title>The genome of the white-rot fungus Pycnoporus cinnabarinus: a basidiomycete model with a versatile arsenal for lignocellulosic biomass breakdown.</title>
        <authorList>
            <person name="Levasseur A."/>
            <person name="Lomascolo A."/>
            <person name="Ruiz-Duenas F.J."/>
            <person name="Uzan E."/>
            <person name="Piumi F."/>
            <person name="Kues U."/>
            <person name="Ram A.F.J."/>
            <person name="Murat C."/>
            <person name="Haon M."/>
            <person name="Benoit I."/>
            <person name="Arfi Y."/>
            <person name="Chevret D."/>
            <person name="Drula E."/>
            <person name="Kwon M.J."/>
            <person name="Gouret P."/>
            <person name="Lesage-Meessen L."/>
            <person name="Lombard V."/>
            <person name="Mariette J."/>
            <person name="Noirot C."/>
            <person name="Park J."/>
            <person name="Patyshakuliyeva A."/>
            <person name="Wieneger R.A.B."/>
            <person name="Wosten H.A.B."/>
            <person name="Martin F."/>
            <person name="Coutinho P.M."/>
            <person name="de Vries R."/>
            <person name="Martinez A.T."/>
            <person name="Klopp C."/>
            <person name="Pontarotti P."/>
            <person name="Henrissat B."/>
            <person name="Record E."/>
        </authorList>
    </citation>
    <scope>NUCLEOTIDE SEQUENCE [LARGE SCALE GENOMIC DNA]</scope>
    <source>
        <strain evidence="2">BRFM137</strain>
    </source>
</reference>
<evidence type="ECO:0000313" key="3">
    <source>
        <dbReference type="Proteomes" id="UP000029665"/>
    </source>
</evidence>
<dbReference type="STRING" id="5643.A0A060SSD6"/>
<name>A0A060SSD6_PYCCI</name>
<dbReference type="GO" id="GO:0004175">
    <property type="term" value="F:endopeptidase activity"/>
    <property type="evidence" value="ECO:0007669"/>
    <property type="project" value="TreeGrafter"/>
</dbReference>
<protein>
    <recommendedName>
        <fullName evidence="1">Peptidase S53 activation domain-containing protein</fullName>
    </recommendedName>
</protein>
<dbReference type="SMART" id="SM00944">
    <property type="entry name" value="Pro-kuma_activ"/>
    <property type="match status" value="1"/>
</dbReference>
<proteinExistence type="predicted"/>
<evidence type="ECO:0000313" key="2">
    <source>
        <dbReference type="EMBL" id="CDO75343.1"/>
    </source>
</evidence>
<feature type="domain" description="Peptidase S53 activation" evidence="1">
    <location>
        <begin position="2"/>
        <end position="110"/>
    </location>
</feature>
<gene>
    <name evidence="2" type="ORF">BN946_scf184966.g11</name>
</gene>
<dbReference type="Proteomes" id="UP000029665">
    <property type="component" value="Unassembled WGS sequence"/>
</dbReference>
<dbReference type="OrthoDB" id="3260196at2759"/>
<evidence type="ECO:0000259" key="1">
    <source>
        <dbReference type="SMART" id="SM00944"/>
    </source>
</evidence>
<dbReference type="HOGENOM" id="CLU_2050842_0_0_1"/>
<keyword evidence="3" id="KW-1185">Reference proteome</keyword>
<sequence length="120" mass="13485">MDSPQPNLDSLESYLLDIADPESPNYGKHWTPDQIKDAFRPSKESFEVVHSWLASDGVDRTRIELSDNGQYVRVNVSVAEAEGLLATEYYIYQQTRAALITLPAGMVTTFRSMFLAISIL</sequence>
<dbReference type="EMBL" id="CCBP010000264">
    <property type="protein sequence ID" value="CDO75343.1"/>
    <property type="molecule type" value="Genomic_DNA"/>
</dbReference>
<dbReference type="PANTHER" id="PTHR14218:SF19">
    <property type="entry name" value="SERINE PROTEASE AORO, PUTATIVE (AFU_ORTHOLOGUE AFUA_6G10250)-RELATED"/>
    <property type="match status" value="1"/>
</dbReference>
<organism evidence="2 3">
    <name type="scientific">Pycnoporus cinnabarinus</name>
    <name type="common">Cinnabar-red polypore</name>
    <name type="synonym">Trametes cinnabarina</name>
    <dbReference type="NCBI Taxonomy" id="5643"/>
    <lineage>
        <taxon>Eukaryota</taxon>
        <taxon>Fungi</taxon>
        <taxon>Dikarya</taxon>
        <taxon>Basidiomycota</taxon>
        <taxon>Agaricomycotina</taxon>
        <taxon>Agaricomycetes</taxon>
        <taxon>Polyporales</taxon>
        <taxon>Polyporaceae</taxon>
        <taxon>Trametes</taxon>
    </lineage>
</organism>
<dbReference type="CDD" id="cd11377">
    <property type="entry name" value="Pro-peptidase_S53"/>
    <property type="match status" value="1"/>
</dbReference>
<dbReference type="GO" id="GO:0008240">
    <property type="term" value="F:tripeptidyl-peptidase activity"/>
    <property type="evidence" value="ECO:0007669"/>
    <property type="project" value="TreeGrafter"/>
</dbReference>
<dbReference type="Pfam" id="PF09286">
    <property type="entry name" value="Pro-kuma_activ"/>
    <property type="match status" value="1"/>
</dbReference>
<dbReference type="GO" id="GO:0006508">
    <property type="term" value="P:proteolysis"/>
    <property type="evidence" value="ECO:0007669"/>
    <property type="project" value="TreeGrafter"/>
</dbReference>
<dbReference type="InterPro" id="IPR015366">
    <property type="entry name" value="S53_propep"/>
</dbReference>
<dbReference type="AlphaFoldDB" id="A0A060SSD6"/>
<dbReference type="PANTHER" id="PTHR14218">
    <property type="entry name" value="PROTEASE S8 TRIPEPTIDYL PEPTIDASE I CLN2"/>
    <property type="match status" value="1"/>
</dbReference>
<dbReference type="InterPro" id="IPR050819">
    <property type="entry name" value="Tripeptidyl-peptidase_I"/>
</dbReference>
<comment type="caution">
    <text evidence="2">The sequence shown here is derived from an EMBL/GenBank/DDBJ whole genome shotgun (WGS) entry which is preliminary data.</text>
</comment>
<accession>A0A060SSD6</accession>